<dbReference type="Gene3D" id="2.40.70.10">
    <property type="entry name" value="Acid Proteases"/>
    <property type="match status" value="1"/>
</dbReference>
<dbReference type="Gene3D" id="1.25.40.180">
    <property type="match status" value="1"/>
</dbReference>
<dbReference type="PANTHER" id="PTHR33067:SF35">
    <property type="entry name" value="ASPARTIC PEPTIDASE DDI1-TYPE DOMAIN-CONTAINING PROTEIN"/>
    <property type="match status" value="1"/>
</dbReference>
<dbReference type="EMBL" id="BQNB010008611">
    <property type="protein sequence ID" value="GJS51815.1"/>
    <property type="molecule type" value="Genomic_DNA"/>
</dbReference>
<dbReference type="InterPro" id="IPR021109">
    <property type="entry name" value="Peptidase_aspartic_dom_sf"/>
</dbReference>
<evidence type="ECO:0000313" key="2">
    <source>
        <dbReference type="Proteomes" id="UP001151760"/>
    </source>
</evidence>
<dbReference type="SUPFAM" id="SSF48371">
    <property type="entry name" value="ARM repeat"/>
    <property type="match status" value="1"/>
</dbReference>
<dbReference type="InterPro" id="IPR016024">
    <property type="entry name" value="ARM-type_fold"/>
</dbReference>
<reference evidence="1" key="1">
    <citation type="journal article" date="2022" name="Int. J. Mol. Sci.">
        <title>Draft Genome of Tanacetum Coccineum: Genomic Comparison of Closely Related Tanacetum-Family Plants.</title>
        <authorList>
            <person name="Yamashiro T."/>
            <person name="Shiraishi A."/>
            <person name="Nakayama K."/>
            <person name="Satake H."/>
        </authorList>
    </citation>
    <scope>NUCLEOTIDE SEQUENCE</scope>
</reference>
<keyword evidence="2" id="KW-1185">Reference proteome</keyword>
<dbReference type="CDD" id="cd00303">
    <property type="entry name" value="retropepsin_like"/>
    <property type="match status" value="1"/>
</dbReference>
<reference evidence="1" key="2">
    <citation type="submission" date="2022-01" db="EMBL/GenBank/DDBJ databases">
        <authorList>
            <person name="Yamashiro T."/>
            <person name="Shiraishi A."/>
            <person name="Satake H."/>
            <person name="Nakayama K."/>
        </authorList>
    </citation>
    <scope>NUCLEOTIDE SEQUENCE</scope>
</reference>
<proteinExistence type="predicted"/>
<sequence>MVHSNSNRTHKEVENQVFHCKGVISLIFDKVVLEPTFFPMYAQLCSDLDMNFPIAIGPELTVVATDVNVPRVLDDPQARTAELRISKGKYRQPHHGTILDIDSRELGTGHGVTQDAVMLCIFPITLTGAAKRSLNNLKIFATSSKMEKRHYTRLGKVYDDAPFNDASSNETNKIHEVSFIDVQVAQEDDDLPSKGLPCQLLPKEVNPGPNLKETNMLVEIADITKKVPLGVVENILVKIDKFLFPLDFLIIDMLQTRNETMILGRPFLATIHAEIDIFNKEISLGIGNDRIIFDMDTKSYKFTAPIEKTYMVNTVHSKDVINIDCNLFLYESKSYEFNRLLAIDPDIFTYDIDIQELYDEITYRERFGEEDDDTDEGWEDPKKCGEEKMNAILDTVLDKLDDSWFSGTIQDDADLDGITNYLEPTSYDGFIDSEDEAYIEISCKLLGMPYKKPPPILIERVEVTRYNIGPGETYTKINILGIDEIPLTSANVVTIRAIIMDEINAEGGAEGETLNERSFSKEVKFEVISTHNHVVKILLQVAFTTRDGEDGGDAVVMFRGMGGWRGGVKEGIRWCVGCWPELGWPEILSEKMGAPERGGGRKKRIAKDVKETLRSDQGLSECLNTSSMEFKESTPKKHEVKQVQQSCLGEDCWELYIPDLVPLVIYLVPLVIVSTDSTKC</sequence>
<organism evidence="1 2">
    <name type="scientific">Tanacetum coccineum</name>
    <dbReference type="NCBI Taxonomy" id="301880"/>
    <lineage>
        <taxon>Eukaryota</taxon>
        <taxon>Viridiplantae</taxon>
        <taxon>Streptophyta</taxon>
        <taxon>Embryophyta</taxon>
        <taxon>Tracheophyta</taxon>
        <taxon>Spermatophyta</taxon>
        <taxon>Magnoliopsida</taxon>
        <taxon>eudicotyledons</taxon>
        <taxon>Gunneridae</taxon>
        <taxon>Pentapetalae</taxon>
        <taxon>asterids</taxon>
        <taxon>campanulids</taxon>
        <taxon>Asterales</taxon>
        <taxon>Asteraceae</taxon>
        <taxon>Asteroideae</taxon>
        <taxon>Anthemideae</taxon>
        <taxon>Anthemidinae</taxon>
        <taxon>Tanacetum</taxon>
    </lineage>
</organism>
<evidence type="ECO:0000313" key="1">
    <source>
        <dbReference type="EMBL" id="GJS51815.1"/>
    </source>
</evidence>
<gene>
    <name evidence="1" type="ORF">Tco_0625177</name>
</gene>
<dbReference type="PANTHER" id="PTHR33067">
    <property type="entry name" value="RNA-DIRECTED DNA POLYMERASE-RELATED"/>
    <property type="match status" value="1"/>
</dbReference>
<accession>A0ABQ4WG42</accession>
<comment type="caution">
    <text evidence="1">The sequence shown here is derived from an EMBL/GenBank/DDBJ whole genome shotgun (WGS) entry which is preliminary data.</text>
</comment>
<dbReference type="Proteomes" id="UP001151760">
    <property type="component" value="Unassembled WGS sequence"/>
</dbReference>
<protein>
    <submittedName>
        <fullName evidence="1">Zinc knuckle CX2CX4HX4C containing protein</fullName>
    </submittedName>
</protein>
<name>A0ABQ4WG42_9ASTR</name>